<dbReference type="OrthoDB" id="3865600at2"/>
<evidence type="ECO:0000256" key="9">
    <source>
        <dbReference type="ARBA" id="ARBA00023211"/>
    </source>
</evidence>
<dbReference type="AlphaFoldDB" id="M7NAB6"/>
<evidence type="ECO:0000256" key="10">
    <source>
        <dbReference type="ARBA" id="ARBA00061239"/>
    </source>
</evidence>
<keyword evidence="4" id="KW-0479">Metal-binding</keyword>
<dbReference type="GO" id="GO:0006412">
    <property type="term" value="P:translation"/>
    <property type="evidence" value="ECO:0007669"/>
    <property type="project" value="UniProtKB-KW"/>
</dbReference>
<dbReference type="STRING" id="1279009.ADICEAN_00605"/>
<proteinExistence type="inferred from homology"/>
<dbReference type="Gene3D" id="3.30.1490.20">
    <property type="entry name" value="ATP-grasp fold, A domain"/>
    <property type="match status" value="1"/>
</dbReference>
<dbReference type="Gene3D" id="3.30.470.20">
    <property type="entry name" value="ATP-grasp fold, B domain"/>
    <property type="match status" value="1"/>
</dbReference>
<dbReference type="InterPro" id="IPR013651">
    <property type="entry name" value="ATP-grasp_RimK-type"/>
</dbReference>
<protein>
    <recommendedName>
        <fullName evidence="11">Probable alpha-L-glutamate ligase</fullName>
    </recommendedName>
</protein>
<dbReference type="PANTHER" id="PTHR21621">
    <property type="entry name" value="RIBOSOMAL PROTEIN S6 MODIFICATION PROTEIN"/>
    <property type="match status" value="1"/>
</dbReference>
<evidence type="ECO:0000256" key="4">
    <source>
        <dbReference type="ARBA" id="ARBA00022723"/>
    </source>
</evidence>
<name>M7NAB6_9BACT</name>
<dbReference type="Pfam" id="PF08443">
    <property type="entry name" value="RimK"/>
    <property type="match status" value="1"/>
</dbReference>
<keyword evidence="3 14" id="KW-0436">Ligase</keyword>
<keyword evidence="5 12" id="KW-0547">Nucleotide-binding</keyword>
<evidence type="ECO:0000256" key="5">
    <source>
        <dbReference type="ARBA" id="ARBA00022741"/>
    </source>
</evidence>
<evidence type="ECO:0000313" key="14">
    <source>
        <dbReference type="EMBL" id="EMR04197.1"/>
    </source>
</evidence>
<evidence type="ECO:0000256" key="1">
    <source>
        <dbReference type="ARBA" id="ARBA00001936"/>
    </source>
</evidence>
<dbReference type="NCBIfam" id="NF007764">
    <property type="entry name" value="PRK10446.1"/>
    <property type="match status" value="1"/>
</dbReference>
<dbReference type="InterPro" id="IPR013815">
    <property type="entry name" value="ATP_grasp_subdomain_1"/>
</dbReference>
<evidence type="ECO:0000259" key="13">
    <source>
        <dbReference type="PROSITE" id="PS50975"/>
    </source>
</evidence>
<dbReference type="InterPro" id="IPR041107">
    <property type="entry name" value="Rimk_N"/>
</dbReference>
<sequence>MNIAVLSRNSNLYSTRRLVEAARQRGHECRVLDHLRCDIIIEQNNPAIHYKGDLVRGVDAIIPRIGASVTFYGSAVVRQFEMMNVFTTTKSQAIVRSRDKLRSMQILARSGVGLPKTAFTNYSREDKYLIEAVGGTPCVIKLLEGTQGLGVVLAETRKAAQSVIEAFHNLKARVIVQEFIKEAKAADIRAFVIGNEVVGAMRRQGKEGEFRSNLHRGGSATVYKLNRAEKAAALTAAKAMGLTIAGVDMLQSNRGPLILEVNSSPGLEGIEQATGIDIASKVIRYIEQELSAQQPKRKKPHTDA</sequence>
<dbReference type="NCBIfam" id="TIGR00768">
    <property type="entry name" value="rimK_fam"/>
    <property type="match status" value="1"/>
</dbReference>
<keyword evidence="8" id="KW-0648">Protein biosynthesis</keyword>
<dbReference type="SUPFAM" id="SSF56059">
    <property type="entry name" value="Glutathione synthetase ATP-binding domain-like"/>
    <property type="match status" value="1"/>
</dbReference>
<comment type="cofactor">
    <cofactor evidence="2">
        <name>Mg(2+)</name>
        <dbReference type="ChEBI" id="CHEBI:18420"/>
    </cofactor>
</comment>
<comment type="caution">
    <text evidence="14">The sequence shown here is derived from an EMBL/GenBank/DDBJ whole genome shotgun (WGS) entry which is preliminary data.</text>
</comment>
<evidence type="ECO:0000256" key="3">
    <source>
        <dbReference type="ARBA" id="ARBA00022598"/>
    </source>
</evidence>
<evidence type="ECO:0000256" key="12">
    <source>
        <dbReference type="PROSITE-ProRule" id="PRU00409"/>
    </source>
</evidence>
<evidence type="ECO:0000256" key="8">
    <source>
        <dbReference type="ARBA" id="ARBA00022917"/>
    </source>
</evidence>
<dbReference type="Gene3D" id="3.40.50.20">
    <property type="match status" value="1"/>
</dbReference>
<accession>M7NAB6</accession>
<dbReference type="FunFam" id="3.30.1490.20:FF:000005">
    <property type="entry name" value="Probable alpha-L-glutamate ligase 1"/>
    <property type="match status" value="1"/>
</dbReference>
<reference evidence="14 15" key="1">
    <citation type="journal article" date="2013" name="Genome Announc.">
        <title>Draft Genome Sequence of Cesiribacter andamanensis Strain AMV16T, Isolated from a Soil Sample from a Mud Volcano in the Andaman Islands, India.</title>
        <authorList>
            <person name="Shivaji S."/>
            <person name="Ara S."/>
            <person name="Begum Z."/>
            <person name="Srinivas T.N."/>
            <person name="Singh A."/>
            <person name="Kumar Pinnaka A."/>
        </authorList>
    </citation>
    <scope>NUCLEOTIDE SEQUENCE [LARGE SCALE GENOMIC DNA]</scope>
    <source>
        <strain evidence="14 15">AMV16</strain>
    </source>
</reference>
<dbReference type="Pfam" id="PF18030">
    <property type="entry name" value="Rimk_N"/>
    <property type="match status" value="1"/>
</dbReference>
<dbReference type="GO" id="GO:0009432">
    <property type="term" value="P:SOS response"/>
    <property type="evidence" value="ECO:0007669"/>
    <property type="project" value="TreeGrafter"/>
</dbReference>
<evidence type="ECO:0000256" key="7">
    <source>
        <dbReference type="ARBA" id="ARBA00022842"/>
    </source>
</evidence>
<dbReference type="GO" id="GO:0018169">
    <property type="term" value="F:ribosomal S6-glutamic acid ligase activity"/>
    <property type="evidence" value="ECO:0007669"/>
    <property type="project" value="TreeGrafter"/>
</dbReference>
<gene>
    <name evidence="14" type="primary">lysX_2</name>
    <name evidence="14" type="ORF">ADICEAN_00605</name>
</gene>
<dbReference type="Proteomes" id="UP000011910">
    <property type="component" value="Unassembled WGS sequence"/>
</dbReference>
<evidence type="ECO:0000313" key="15">
    <source>
        <dbReference type="Proteomes" id="UP000011910"/>
    </source>
</evidence>
<dbReference type="PROSITE" id="PS50975">
    <property type="entry name" value="ATP_GRASP"/>
    <property type="match status" value="1"/>
</dbReference>
<dbReference type="RefSeq" id="WP_009194012.1">
    <property type="nucleotide sequence ID" value="NZ_AODQ01000009.1"/>
</dbReference>
<keyword evidence="7" id="KW-0460">Magnesium</keyword>
<keyword evidence="6 12" id="KW-0067">ATP-binding</keyword>
<dbReference type="InterPro" id="IPR004666">
    <property type="entry name" value="Rp_bS6_RimK/Lys_biosynth_LsyX"/>
</dbReference>
<feature type="domain" description="ATP-grasp" evidence="13">
    <location>
        <begin position="104"/>
        <end position="287"/>
    </location>
</feature>
<dbReference type="PANTHER" id="PTHR21621:SF7">
    <property type="entry name" value="RIBOSOMAL PROTEIN BS6--L-GLUTAMATE LIGASE"/>
    <property type="match status" value="1"/>
</dbReference>
<evidence type="ECO:0000256" key="11">
    <source>
        <dbReference type="ARBA" id="ARBA00072141"/>
    </source>
</evidence>
<organism evidence="14 15">
    <name type="scientific">Cesiribacter andamanensis AMV16</name>
    <dbReference type="NCBI Taxonomy" id="1279009"/>
    <lineage>
        <taxon>Bacteria</taxon>
        <taxon>Pseudomonadati</taxon>
        <taxon>Bacteroidota</taxon>
        <taxon>Cytophagia</taxon>
        <taxon>Cytophagales</taxon>
        <taxon>Cesiribacteraceae</taxon>
        <taxon>Cesiribacter</taxon>
    </lineage>
</organism>
<evidence type="ECO:0000256" key="2">
    <source>
        <dbReference type="ARBA" id="ARBA00001946"/>
    </source>
</evidence>
<keyword evidence="15" id="KW-1185">Reference proteome</keyword>
<dbReference type="GO" id="GO:0005737">
    <property type="term" value="C:cytoplasm"/>
    <property type="evidence" value="ECO:0007669"/>
    <property type="project" value="TreeGrafter"/>
</dbReference>
<dbReference type="GO" id="GO:0046872">
    <property type="term" value="F:metal ion binding"/>
    <property type="evidence" value="ECO:0007669"/>
    <property type="project" value="UniProtKB-KW"/>
</dbReference>
<dbReference type="EMBL" id="AODQ01000009">
    <property type="protein sequence ID" value="EMR04197.1"/>
    <property type="molecule type" value="Genomic_DNA"/>
</dbReference>
<comment type="cofactor">
    <cofactor evidence="1">
        <name>Mn(2+)</name>
        <dbReference type="ChEBI" id="CHEBI:29035"/>
    </cofactor>
</comment>
<dbReference type="InterPro" id="IPR011761">
    <property type="entry name" value="ATP-grasp"/>
</dbReference>
<dbReference type="eggNOG" id="COG0189">
    <property type="taxonomic scope" value="Bacteria"/>
</dbReference>
<dbReference type="GO" id="GO:0005524">
    <property type="term" value="F:ATP binding"/>
    <property type="evidence" value="ECO:0007669"/>
    <property type="project" value="UniProtKB-UniRule"/>
</dbReference>
<dbReference type="PATRIC" id="fig|1279009.4.peg.621"/>
<keyword evidence="9" id="KW-0464">Manganese</keyword>
<comment type="similarity">
    <text evidence="10">In the C-terminal section; belongs to the RimK family.</text>
</comment>
<evidence type="ECO:0000256" key="6">
    <source>
        <dbReference type="ARBA" id="ARBA00022840"/>
    </source>
</evidence>